<keyword evidence="1" id="KW-0472">Membrane</keyword>
<keyword evidence="3" id="KW-1185">Reference proteome</keyword>
<feature type="transmembrane region" description="Helical" evidence="1">
    <location>
        <begin position="166"/>
        <end position="187"/>
    </location>
</feature>
<protein>
    <recommendedName>
        <fullName evidence="4">TraX</fullName>
    </recommendedName>
</protein>
<reference evidence="2 3" key="1">
    <citation type="journal article" date="2017" name="Int. J. Syst. Evol. Microbiol.">
        <title>Kushneria konosiri sp. nov., isolated from the Korean salt-fermented seafood Daemi-jeot.</title>
        <authorList>
            <person name="Yun J.H."/>
            <person name="Park S.K."/>
            <person name="Lee J.Y."/>
            <person name="Jung M.J."/>
            <person name="Bae J.W."/>
        </authorList>
    </citation>
    <scope>NUCLEOTIDE SEQUENCE [LARGE SCALE GENOMIC DNA]</scope>
    <source>
        <strain evidence="2 3">X49</strain>
    </source>
</reference>
<evidence type="ECO:0008006" key="4">
    <source>
        <dbReference type="Google" id="ProtNLM"/>
    </source>
</evidence>
<dbReference type="KEGG" id="kus:B9G99_04420"/>
<sequence>MERMTDTTAGVPVSRPRATLSRWTDWGKWLALISMTVDHVVRYALSNELSWQFGWASSTIGRVAFPLFAAMVAWHGLFDTRNPMRYARRILVIGLIAQLPYMLMPRYSSVLVINVCFTLAFGLVWGAWLRQLLTSPPRETRARMISAAAVALSVIVWYTVGPLLEYGRFGILMVPGFMLAMAVYQHFDHGVARIWAWLAGVPILLITAQLNIYTISKSVAFSTTLVVLVIAAGLARWIPGVVRMPRWLWLGWYPGHLAVIALIVYLPYLLPT</sequence>
<organism evidence="2 3">
    <name type="scientific">Kushneria konosiri</name>
    <dbReference type="NCBI Taxonomy" id="698828"/>
    <lineage>
        <taxon>Bacteria</taxon>
        <taxon>Pseudomonadati</taxon>
        <taxon>Pseudomonadota</taxon>
        <taxon>Gammaproteobacteria</taxon>
        <taxon>Oceanospirillales</taxon>
        <taxon>Halomonadaceae</taxon>
        <taxon>Kushneria</taxon>
    </lineage>
</organism>
<keyword evidence="1" id="KW-1133">Transmembrane helix</keyword>
<feature type="transmembrane region" description="Helical" evidence="1">
    <location>
        <begin position="194"/>
        <end position="213"/>
    </location>
</feature>
<proteinExistence type="predicted"/>
<keyword evidence="1" id="KW-0812">Transmembrane</keyword>
<feature type="transmembrane region" description="Helical" evidence="1">
    <location>
        <begin position="110"/>
        <end position="129"/>
    </location>
</feature>
<dbReference type="AlphaFoldDB" id="A0A2Z2H5W0"/>
<evidence type="ECO:0000313" key="2">
    <source>
        <dbReference type="EMBL" id="ARS52216.1"/>
    </source>
</evidence>
<feature type="transmembrane region" description="Helical" evidence="1">
    <location>
        <begin position="219"/>
        <end position="238"/>
    </location>
</feature>
<accession>A0A2Z2H5W0</accession>
<dbReference type="EMBL" id="CP021323">
    <property type="protein sequence ID" value="ARS52216.1"/>
    <property type="molecule type" value="Genomic_DNA"/>
</dbReference>
<feature type="transmembrane region" description="Helical" evidence="1">
    <location>
        <begin position="53"/>
        <end position="74"/>
    </location>
</feature>
<evidence type="ECO:0000256" key="1">
    <source>
        <dbReference type="SAM" id="Phobius"/>
    </source>
</evidence>
<gene>
    <name evidence="2" type="ORF">B9G99_04420</name>
</gene>
<feature type="transmembrane region" description="Helical" evidence="1">
    <location>
        <begin position="141"/>
        <end position="160"/>
    </location>
</feature>
<evidence type="ECO:0000313" key="3">
    <source>
        <dbReference type="Proteomes" id="UP000250025"/>
    </source>
</evidence>
<feature type="transmembrane region" description="Helical" evidence="1">
    <location>
        <begin position="250"/>
        <end position="270"/>
    </location>
</feature>
<dbReference type="Proteomes" id="UP000250025">
    <property type="component" value="Chromosome"/>
</dbReference>
<dbReference type="Pfam" id="PF05857">
    <property type="entry name" value="TraX"/>
    <property type="match status" value="1"/>
</dbReference>
<name>A0A2Z2H5W0_9GAMM</name>
<dbReference type="InterPro" id="IPR008875">
    <property type="entry name" value="TraX"/>
</dbReference>